<dbReference type="PRINTS" id="PR00449">
    <property type="entry name" value="RASTRNSFRMNG"/>
</dbReference>
<sequence>MVSALQKLRRTDTYRCPQAQISQAATSVQIKVLILGDRGVWRTSAARKFVGNTCEIISQGILRKSVRVNYKLYELNVFDTVSVEEFGEVPPEYKDVDICLLMYSASDLSSFKNLTYWISNFKREANIKNSDTFPFVVVGN</sequence>
<feature type="non-terminal residue" evidence="5">
    <location>
        <position position="140"/>
    </location>
</feature>
<dbReference type="PANTHER" id="PTHR47981:SF1">
    <property type="entry name" value="RE17845P"/>
    <property type="match status" value="1"/>
</dbReference>
<dbReference type="InterPro" id="IPR001806">
    <property type="entry name" value="Small_GTPase"/>
</dbReference>
<dbReference type="InterPro" id="IPR027417">
    <property type="entry name" value="P-loop_NTPase"/>
</dbReference>
<dbReference type="GO" id="GO:0005829">
    <property type="term" value="C:cytosol"/>
    <property type="evidence" value="ECO:0007669"/>
    <property type="project" value="GOC"/>
</dbReference>
<name>A0A6P3Y9Y3_DINQU</name>
<dbReference type="GO" id="GO:0005764">
    <property type="term" value="C:lysosome"/>
    <property type="evidence" value="ECO:0007669"/>
    <property type="project" value="TreeGrafter"/>
</dbReference>
<dbReference type="KEGG" id="dqu:106751381"/>
<evidence type="ECO:0000256" key="2">
    <source>
        <dbReference type="ARBA" id="ARBA00022741"/>
    </source>
</evidence>
<dbReference type="Pfam" id="PF00071">
    <property type="entry name" value="Ras"/>
    <property type="match status" value="1"/>
</dbReference>
<dbReference type="GeneID" id="106751381"/>
<protein>
    <submittedName>
        <fullName evidence="5">Ras-related protein Rab-9B-like</fullName>
    </submittedName>
</protein>
<dbReference type="GO" id="GO:0005770">
    <property type="term" value="C:late endosome"/>
    <property type="evidence" value="ECO:0007669"/>
    <property type="project" value="TreeGrafter"/>
</dbReference>
<evidence type="ECO:0000256" key="3">
    <source>
        <dbReference type="ARBA" id="ARBA00023134"/>
    </source>
</evidence>
<dbReference type="GO" id="GO:0042147">
    <property type="term" value="P:retrograde transport, endosome to Golgi"/>
    <property type="evidence" value="ECO:0007669"/>
    <property type="project" value="TreeGrafter"/>
</dbReference>
<organism evidence="4 5">
    <name type="scientific">Dinoponera quadriceps</name>
    <name type="common">South American ant</name>
    <dbReference type="NCBI Taxonomy" id="609295"/>
    <lineage>
        <taxon>Eukaryota</taxon>
        <taxon>Metazoa</taxon>
        <taxon>Ecdysozoa</taxon>
        <taxon>Arthropoda</taxon>
        <taxon>Hexapoda</taxon>
        <taxon>Insecta</taxon>
        <taxon>Pterygota</taxon>
        <taxon>Neoptera</taxon>
        <taxon>Endopterygota</taxon>
        <taxon>Hymenoptera</taxon>
        <taxon>Apocrita</taxon>
        <taxon>Aculeata</taxon>
        <taxon>Formicoidea</taxon>
        <taxon>Formicidae</taxon>
        <taxon>Ponerinae</taxon>
        <taxon>Ponerini</taxon>
        <taxon>Dinoponera</taxon>
    </lineage>
</organism>
<dbReference type="GO" id="GO:0003924">
    <property type="term" value="F:GTPase activity"/>
    <property type="evidence" value="ECO:0007669"/>
    <property type="project" value="InterPro"/>
</dbReference>
<dbReference type="GO" id="GO:0005525">
    <property type="term" value="F:GTP binding"/>
    <property type="evidence" value="ECO:0007669"/>
    <property type="project" value="UniProtKB-KW"/>
</dbReference>
<dbReference type="PROSITE" id="PS51419">
    <property type="entry name" value="RAB"/>
    <property type="match status" value="1"/>
</dbReference>
<dbReference type="SUPFAM" id="SSF52540">
    <property type="entry name" value="P-loop containing nucleoside triphosphate hydrolases"/>
    <property type="match status" value="1"/>
</dbReference>
<dbReference type="Proteomes" id="UP000515204">
    <property type="component" value="Unplaced"/>
</dbReference>
<dbReference type="GO" id="GO:0045335">
    <property type="term" value="C:phagocytic vesicle"/>
    <property type="evidence" value="ECO:0007669"/>
    <property type="project" value="TreeGrafter"/>
</dbReference>
<keyword evidence="2" id="KW-0547">Nucleotide-binding</keyword>
<proteinExistence type="inferred from homology"/>
<comment type="similarity">
    <text evidence="1">Belongs to the small GTPase superfamily. Rab family.</text>
</comment>
<reference evidence="5" key="1">
    <citation type="submission" date="2025-08" db="UniProtKB">
        <authorList>
            <consortium name="RefSeq"/>
        </authorList>
    </citation>
    <scope>IDENTIFICATION</scope>
</reference>
<dbReference type="Gene3D" id="3.40.50.300">
    <property type="entry name" value="P-loop containing nucleotide triphosphate hydrolases"/>
    <property type="match status" value="1"/>
</dbReference>
<keyword evidence="4" id="KW-1185">Reference proteome</keyword>
<evidence type="ECO:0000313" key="5">
    <source>
        <dbReference type="RefSeq" id="XP_014487745.1"/>
    </source>
</evidence>
<evidence type="ECO:0000256" key="1">
    <source>
        <dbReference type="ARBA" id="ARBA00006270"/>
    </source>
</evidence>
<evidence type="ECO:0000313" key="4">
    <source>
        <dbReference type="Proteomes" id="UP000515204"/>
    </source>
</evidence>
<dbReference type="PANTHER" id="PTHR47981">
    <property type="entry name" value="RAB FAMILY"/>
    <property type="match status" value="1"/>
</dbReference>
<gene>
    <name evidence="5" type="primary">LOC106751381</name>
</gene>
<dbReference type="RefSeq" id="XP_014487745.1">
    <property type="nucleotide sequence ID" value="XM_014632259.1"/>
</dbReference>
<keyword evidence="3" id="KW-0342">GTP-binding</keyword>
<accession>A0A6P3Y9Y3</accession>
<dbReference type="AlphaFoldDB" id="A0A6P3Y9Y3"/>